<evidence type="ECO:0000313" key="2">
    <source>
        <dbReference type="EMBL" id="KAK3799702.1"/>
    </source>
</evidence>
<reference evidence="2" key="1">
    <citation type="journal article" date="2023" name="G3 (Bethesda)">
        <title>A reference genome for the long-term kleptoplast-retaining sea slug Elysia crispata morphotype clarki.</title>
        <authorList>
            <person name="Eastman K.E."/>
            <person name="Pendleton A.L."/>
            <person name="Shaikh M.A."/>
            <person name="Suttiyut T."/>
            <person name="Ogas R."/>
            <person name="Tomko P."/>
            <person name="Gavelis G."/>
            <person name="Widhalm J.R."/>
            <person name="Wisecaver J.H."/>
        </authorList>
    </citation>
    <scope>NUCLEOTIDE SEQUENCE</scope>
    <source>
        <strain evidence="2">ECLA1</strain>
    </source>
</reference>
<sequence length="142" mass="15539">MRHGTNLSAVPLYTRKRGIFVPTLGARQTIISEVQVISRLPAGQTDPHTERQSHTLVKLWGDESKTGRVVPVAEMGTDVGQCDWIRGFCSNPKPFDYKSREISEGVTGAVPGVRDPVSDRRRSGVTETADRGGGDETNPHRS</sequence>
<dbReference type="AlphaFoldDB" id="A0AAE1B512"/>
<protein>
    <submittedName>
        <fullName evidence="2">Uncharacterized protein</fullName>
    </submittedName>
</protein>
<evidence type="ECO:0000313" key="3">
    <source>
        <dbReference type="Proteomes" id="UP001283361"/>
    </source>
</evidence>
<feature type="compositionally biased region" description="Basic and acidic residues" evidence="1">
    <location>
        <begin position="116"/>
        <end position="142"/>
    </location>
</feature>
<feature type="region of interest" description="Disordered" evidence="1">
    <location>
        <begin position="104"/>
        <end position="142"/>
    </location>
</feature>
<accession>A0AAE1B512</accession>
<gene>
    <name evidence="2" type="ORF">RRG08_020437</name>
</gene>
<keyword evidence="3" id="KW-1185">Reference proteome</keyword>
<name>A0AAE1B512_9GAST</name>
<dbReference type="Proteomes" id="UP001283361">
    <property type="component" value="Unassembled WGS sequence"/>
</dbReference>
<comment type="caution">
    <text evidence="2">The sequence shown here is derived from an EMBL/GenBank/DDBJ whole genome shotgun (WGS) entry which is preliminary data.</text>
</comment>
<evidence type="ECO:0000256" key="1">
    <source>
        <dbReference type="SAM" id="MobiDB-lite"/>
    </source>
</evidence>
<organism evidence="2 3">
    <name type="scientific">Elysia crispata</name>
    <name type="common">lettuce slug</name>
    <dbReference type="NCBI Taxonomy" id="231223"/>
    <lineage>
        <taxon>Eukaryota</taxon>
        <taxon>Metazoa</taxon>
        <taxon>Spiralia</taxon>
        <taxon>Lophotrochozoa</taxon>
        <taxon>Mollusca</taxon>
        <taxon>Gastropoda</taxon>
        <taxon>Heterobranchia</taxon>
        <taxon>Euthyneura</taxon>
        <taxon>Panpulmonata</taxon>
        <taxon>Sacoglossa</taxon>
        <taxon>Placobranchoidea</taxon>
        <taxon>Plakobranchidae</taxon>
        <taxon>Elysia</taxon>
    </lineage>
</organism>
<dbReference type="EMBL" id="JAWDGP010000544">
    <property type="protein sequence ID" value="KAK3799702.1"/>
    <property type="molecule type" value="Genomic_DNA"/>
</dbReference>
<proteinExistence type="predicted"/>